<accession>A0A8J2XNM3</accession>
<gene>
    <name evidence="1" type="ORF">GCM10011369_27970</name>
</gene>
<comment type="caution">
    <text evidence="1">The sequence shown here is derived from an EMBL/GenBank/DDBJ whole genome shotgun (WGS) entry which is preliminary data.</text>
</comment>
<reference evidence="2" key="1">
    <citation type="journal article" date="2019" name="Int. J. Syst. Evol. Microbiol.">
        <title>The Global Catalogue of Microorganisms (GCM) 10K type strain sequencing project: providing services to taxonomists for standard genome sequencing and annotation.</title>
        <authorList>
            <consortium name="The Broad Institute Genomics Platform"/>
            <consortium name="The Broad Institute Genome Sequencing Center for Infectious Disease"/>
            <person name="Wu L."/>
            <person name="Ma J."/>
        </authorList>
    </citation>
    <scope>NUCLEOTIDE SEQUENCE [LARGE SCALE GENOMIC DNA]</scope>
    <source>
        <strain evidence="2">CGMCC 1.10130</strain>
    </source>
</reference>
<dbReference type="OrthoDB" id="7061936at2"/>
<sequence>MLDSIVISLADKALQQLEHQGFIKGGHNGPYFDPETPVRNTAHWATTFAILLKRTGDEKYRQAVAACINYLKSQAARPMNSAFHCRTSVRKDFSNGTIGQAWAIEGLVSGYQVLGDESCLQLAEETFLLHVFDERMKIWKIRNVDGSLRDFDMTFNHQLWLAAAGYVLLSVRENETIRRQCDAFMGDLPLRLRVYRNGLIKHDLINTPTAVKKLKSKVDAVMQAYRLKKAGKTKQYKENGYHLFNVYAFALIKEYGGNDDFLGLPAFEQALAYCVTDELLGWQEEANRAMDYNNMKGVTHDEINIYGYGYNAPGFELPYIAKVFGNLLPSLEATAATAINKQLEYTYNQKIDSFANNTEDANTLNARIYEYVRSWRS</sequence>
<dbReference type="EMBL" id="BMDX01000016">
    <property type="protein sequence ID" value="GGA84342.1"/>
    <property type="molecule type" value="Genomic_DNA"/>
</dbReference>
<dbReference type="InterPro" id="IPR008928">
    <property type="entry name" value="6-hairpin_glycosidase_sf"/>
</dbReference>
<proteinExistence type="predicted"/>
<evidence type="ECO:0000313" key="1">
    <source>
        <dbReference type="EMBL" id="GGA84342.1"/>
    </source>
</evidence>
<dbReference type="GO" id="GO:0005975">
    <property type="term" value="P:carbohydrate metabolic process"/>
    <property type="evidence" value="ECO:0007669"/>
    <property type="project" value="InterPro"/>
</dbReference>
<name>A0A8J2XNM3_9GAMM</name>
<dbReference type="Proteomes" id="UP000619743">
    <property type="component" value="Unassembled WGS sequence"/>
</dbReference>
<evidence type="ECO:0008006" key="3">
    <source>
        <dbReference type="Google" id="ProtNLM"/>
    </source>
</evidence>
<dbReference type="RefSeq" id="WP_087506704.1">
    <property type="nucleotide sequence ID" value="NZ_BMDX01000016.1"/>
</dbReference>
<keyword evidence="2" id="KW-1185">Reference proteome</keyword>
<dbReference type="InterPro" id="IPR012341">
    <property type="entry name" value="6hp_glycosidase-like_sf"/>
</dbReference>
<dbReference type="SUPFAM" id="SSF48208">
    <property type="entry name" value="Six-hairpin glycosidases"/>
    <property type="match status" value="1"/>
</dbReference>
<protein>
    <recommendedName>
        <fullName evidence="3">Agl cluster protein AglQ</fullName>
    </recommendedName>
</protein>
<evidence type="ECO:0000313" key="2">
    <source>
        <dbReference type="Proteomes" id="UP000619743"/>
    </source>
</evidence>
<dbReference type="AlphaFoldDB" id="A0A8J2XNM3"/>
<dbReference type="Gene3D" id="1.50.10.10">
    <property type="match status" value="1"/>
</dbReference>
<organism evidence="1 2">
    <name type="scientific">Neiella marina</name>
    <dbReference type="NCBI Taxonomy" id="508461"/>
    <lineage>
        <taxon>Bacteria</taxon>
        <taxon>Pseudomonadati</taxon>
        <taxon>Pseudomonadota</taxon>
        <taxon>Gammaproteobacteria</taxon>
        <taxon>Alteromonadales</taxon>
        <taxon>Echinimonadaceae</taxon>
        <taxon>Neiella</taxon>
    </lineage>
</organism>